<evidence type="ECO:0000313" key="1">
    <source>
        <dbReference type="EMBL" id="MDR6533470.1"/>
    </source>
</evidence>
<reference evidence="1 2" key="1">
    <citation type="submission" date="2023-07" db="EMBL/GenBank/DDBJ databases">
        <title>Sorghum-associated microbial communities from plants grown in Nebraska, USA.</title>
        <authorList>
            <person name="Schachtman D."/>
        </authorList>
    </citation>
    <scope>NUCLEOTIDE SEQUENCE [LARGE SCALE GENOMIC DNA]</scope>
    <source>
        <strain evidence="1 2">DS2154</strain>
    </source>
</reference>
<dbReference type="EMBL" id="JAVDRL010000013">
    <property type="protein sequence ID" value="MDR6533470.1"/>
    <property type="molecule type" value="Genomic_DNA"/>
</dbReference>
<dbReference type="Proteomes" id="UP001262754">
    <property type="component" value="Unassembled WGS sequence"/>
</dbReference>
<keyword evidence="2" id="KW-1185">Reference proteome</keyword>
<gene>
    <name evidence="1" type="ORF">J2800_004236</name>
</gene>
<dbReference type="RefSeq" id="WP_057182868.1">
    <property type="nucleotide sequence ID" value="NZ_BMLD01000015.1"/>
</dbReference>
<comment type="caution">
    <text evidence="1">The sequence shown here is derived from an EMBL/GenBank/DDBJ whole genome shotgun (WGS) entry which is preliminary data.</text>
</comment>
<organism evidence="1 2">
    <name type="scientific">Caulobacter rhizosphaerae</name>
    <dbReference type="NCBI Taxonomy" id="2010972"/>
    <lineage>
        <taxon>Bacteria</taxon>
        <taxon>Pseudomonadati</taxon>
        <taxon>Pseudomonadota</taxon>
        <taxon>Alphaproteobacteria</taxon>
        <taxon>Caulobacterales</taxon>
        <taxon>Caulobacteraceae</taxon>
        <taxon>Caulobacter</taxon>
    </lineage>
</organism>
<evidence type="ECO:0000313" key="2">
    <source>
        <dbReference type="Proteomes" id="UP001262754"/>
    </source>
</evidence>
<accession>A0ABU1N4W0</accession>
<sequence>MALQPRQITATHRNDPQWIIELWLAIHGGDPAPDARAVAKVSADIIKAVSKHLDPAHQKAVVAALGH</sequence>
<protein>
    <submittedName>
        <fullName evidence="1">Uncharacterized protein</fullName>
    </submittedName>
</protein>
<name>A0ABU1N4W0_9CAUL</name>
<proteinExistence type="predicted"/>